<evidence type="ECO:0000313" key="2">
    <source>
        <dbReference type="Proteomes" id="UP000192501"/>
    </source>
</evidence>
<dbReference type="VEuPathDB" id="MicrosporidiaDB:A0H76_720"/>
<organism evidence="1 2">
    <name type="scientific">Hepatospora eriocheir</name>
    <dbReference type="NCBI Taxonomy" id="1081669"/>
    <lineage>
        <taxon>Eukaryota</taxon>
        <taxon>Fungi</taxon>
        <taxon>Fungi incertae sedis</taxon>
        <taxon>Microsporidia</taxon>
        <taxon>Hepatosporidae</taxon>
        <taxon>Hepatospora</taxon>
    </lineage>
</organism>
<dbReference type="EMBL" id="LTAI01000175">
    <property type="protein sequence ID" value="ORD99519.1"/>
    <property type="molecule type" value="Genomic_DNA"/>
</dbReference>
<comment type="caution">
    <text evidence="1">The sequence shown here is derived from an EMBL/GenBank/DDBJ whole genome shotgun (WGS) entry which is preliminary data.</text>
</comment>
<evidence type="ECO:0000313" key="1">
    <source>
        <dbReference type="EMBL" id="ORD99519.1"/>
    </source>
</evidence>
<sequence length="488" mass="57165">MKNCLKKLCVSKSYGKILKGLLNGTVKNGIMSKKYVLIEDDRVDLENFVNNEVKEYLYIDESIPNDLVKLTNMFGENFSLNFKEMVLSYVIPRAISNISKISNLKSQKLDELGNIYKECNFQIEKINIRYFNLPEEWKIDLLVIRRMIEFLEKDLAEKIMLSNNSKESLFKGLNYTIAFEISLESLLKSNKCCEHESSCIHNKKLSKKFIPKIDLYYSHFLSSYCNIKYNQRETEINITKIFVTLFRDIITLLNRMKYFEENVIFQKLFKVVDDLLIQLLKNLNIESKYNNIAIVINTLAFINQSIYDLNSNLSLSDQPYTFKSLKIISSLERAQTSKIEKIVKNDFMRIRCVNLSQTLINYCENKGGCMFSYTEEVKIVFVEVLLGSIFSKIIKIKIENNDIEKYIFEMCEIENYLSKKMRKIPAISLIKSYLKIISCPPEDPEVFVQNFLLHSGNNFNFNQIIGKFDDKTKINILKEEYSKLIIKK</sequence>
<dbReference type="Proteomes" id="UP000192501">
    <property type="component" value="Unassembled WGS sequence"/>
</dbReference>
<name>A0A1X0QID3_9MICR</name>
<protein>
    <submittedName>
        <fullName evidence="1">Uncharacterized protein</fullName>
    </submittedName>
</protein>
<dbReference type="VEuPathDB" id="MicrosporidiaDB:HERIO_1802"/>
<proteinExistence type="predicted"/>
<accession>A0A1X0QID3</accession>
<gene>
    <name evidence="1" type="ORF">A0H76_720</name>
</gene>
<dbReference type="VEuPathDB" id="MicrosporidiaDB:HERIO_1803"/>
<reference evidence="1 2" key="1">
    <citation type="journal article" date="2017" name="Environ. Microbiol.">
        <title>Decay of the glycolytic pathway and adaptation to intranuclear parasitism within Enterocytozoonidae microsporidia.</title>
        <authorList>
            <person name="Wiredu Boakye D."/>
            <person name="Jaroenlak P."/>
            <person name="Prachumwat A."/>
            <person name="Williams T.A."/>
            <person name="Bateman K.S."/>
            <person name="Itsathitphaisarn O."/>
            <person name="Sritunyalucksana K."/>
            <person name="Paszkiewicz K.H."/>
            <person name="Moore K.A."/>
            <person name="Stentiford G.D."/>
            <person name="Williams B.A."/>
        </authorList>
    </citation>
    <scope>NUCLEOTIDE SEQUENCE [LARGE SCALE GENOMIC DNA]</scope>
    <source>
        <strain evidence="2">canceri</strain>
    </source>
</reference>
<dbReference type="AlphaFoldDB" id="A0A1X0QID3"/>